<dbReference type="GO" id="GO:0004672">
    <property type="term" value="F:protein kinase activity"/>
    <property type="evidence" value="ECO:0007669"/>
    <property type="project" value="InterPro"/>
</dbReference>
<feature type="compositionally biased region" description="Low complexity" evidence="4">
    <location>
        <begin position="1189"/>
        <end position="1200"/>
    </location>
</feature>
<evidence type="ECO:0000313" key="7">
    <source>
        <dbReference type="Proteomes" id="UP001162131"/>
    </source>
</evidence>
<protein>
    <recommendedName>
        <fullName evidence="5">Protein kinase domain-containing protein</fullName>
    </recommendedName>
</protein>
<reference evidence="6" key="1">
    <citation type="submission" date="2021-09" db="EMBL/GenBank/DDBJ databases">
        <authorList>
            <consortium name="AG Swart"/>
            <person name="Singh M."/>
            <person name="Singh A."/>
            <person name="Seah K."/>
            <person name="Emmerich C."/>
        </authorList>
    </citation>
    <scope>NUCLEOTIDE SEQUENCE</scope>
    <source>
        <strain evidence="6">ATCC30299</strain>
    </source>
</reference>
<dbReference type="SMART" id="SM00220">
    <property type="entry name" value="S_TKc"/>
    <property type="match status" value="1"/>
</dbReference>
<name>A0AAU9JBM5_9CILI</name>
<evidence type="ECO:0000313" key="6">
    <source>
        <dbReference type="EMBL" id="CAG9323351.1"/>
    </source>
</evidence>
<evidence type="ECO:0000256" key="4">
    <source>
        <dbReference type="SAM" id="MobiDB-lite"/>
    </source>
</evidence>
<dbReference type="InterPro" id="IPR000719">
    <property type="entry name" value="Prot_kinase_dom"/>
</dbReference>
<dbReference type="PROSITE" id="PS50011">
    <property type="entry name" value="PROTEIN_KINASE_DOM"/>
    <property type="match status" value="1"/>
</dbReference>
<dbReference type="EMBL" id="CAJZBQ010000033">
    <property type="protein sequence ID" value="CAG9323351.1"/>
    <property type="molecule type" value="Genomic_DNA"/>
</dbReference>
<evidence type="ECO:0000259" key="5">
    <source>
        <dbReference type="PROSITE" id="PS50011"/>
    </source>
</evidence>
<feature type="domain" description="Protein kinase" evidence="5">
    <location>
        <begin position="1434"/>
        <end position="1723"/>
    </location>
</feature>
<dbReference type="SUPFAM" id="SSF56112">
    <property type="entry name" value="Protein kinase-like (PK-like)"/>
    <property type="match status" value="1"/>
</dbReference>
<evidence type="ECO:0000256" key="3">
    <source>
        <dbReference type="PROSITE-ProRule" id="PRU10141"/>
    </source>
</evidence>
<keyword evidence="2 3" id="KW-0067">ATP-binding</keyword>
<dbReference type="Proteomes" id="UP001162131">
    <property type="component" value="Unassembled WGS sequence"/>
</dbReference>
<keyword evidence="7" id="KW-1185">Reference proteome</keyword>
<dbReference type="PROSITE" id="PS00108">
    <property type="entry name" value="PROTEIN_KINASE_ST"/>
    <property type="match status" value="1"/>
</dbReference>
<dbReference type="InterPro" id="IPR017441">
    <property type="entry name" value="Protein_kinase_ATP_BS"/>
</dbReference>
<keyword evidence="1 3" id="KW-0547">Nucleotide-binding</keyword>
<dbReference type="Gene3D" id="1.10.510.10">
    <property type="entry name" value="Transferase(Phosphotransferase) domain 1"/>
    <property type="match status" value="1"/>
</dbReference>
<evidence type="ECO:0000256" key="2">
    <source>
        <dbReference type="ARBA" id="ARBA00022840"/>
    </source>
</evidence>
<dbReference type="CDD" id="cd00180">
    <property type="entry name" value="PKc"/>
    <property type="match status" value="1"/>
</dbReference>
<dbReference type="InterPro" id="IPR011009">
    <property type="entry name" value="Kinase-like_dom_sf"/>
</dbReference>
<evidence type="ECO:0000256" key="1">
    <source>
        <dbReference type="ARBA" id="ARBA00022741"/>
    </source>
</evidence>
<dbReference type="Pfam" id="PF00069">
    <property type="entry name" value="Pkinase"/>
    <property type="match status" value="1"/>
</dbReference>
<dbReference type="InterPro" id="IPR008271">
    <property type="entry name" value="Ser/Thr_kinase_AS"/>
</dbReference>
<dbReference type="PANTHER" id="PTHR44305">
    <property type="entry name" value="SI:DKEY-192D15.2-RELATED"/>
    <property type="match status" value="1"/>
</dbReference>
<comment type="caution">
    <text evidence="6">The sequence shown here is derived from an EMBL/GenBank/DDBJ whole genome shotgun (WGS) entry which is preliminary data.</text>
</comment>
<sequence length="2121" mass="242894">MDCVMLLDRLGEFRSISDIYQILQKILSDLNEFVIEGHSLPIFTEQLIEKLVPLICEDLIKTFKFKNDSRSRSVNKNPRHRDKNQFDKVLDKIGMILLKLCHKSEIASERVIEMCFQHIESHPECTNTFVILIKLFLFSDQVKSTIKDMDAASIVVSLLEKICGQPRTMPADHSPLKQKHSRKASDFSAMLHQPSTPKCAPVEYRTALNRSLISENDSFFMELPTLHGHTVSSRALRRVARVKVEETRPKSPVVPVLNIPPQDTNRSSKRADVQKSISYRSGRVSAFSGSWGENIQSPVMASPYGKETPKPNASQVFDFETSYIAEESTNYHEVVPPTKIICNLALQLGEACLTADLTALICQKRDNDLEKIAKLAAFPGNAFEKKKEKIEKKPKKEKKLRSQSLTSLYSPQHIAQKNSDNLLFLGKHGQASTQRHRTTVLSFLLYIVQMYEPNELQFIKNPLNILFAHVLSSDYTRHQNALLIKNQESGAFSDDENELYEEEQCCTGEDSLEKVSNEIQTLEFLKEEAEVQPSNTVPGMSPRGVHPHQEERKDDRRDISINYENSYFFGNESSGLEFGFFQVWSKRTEEFLIPEHTAIFALLTAYAQYTESVHRQAITPSIATVMPNTSSSQMYEAISPKKSKGRSPNISMALSMMMEDPYAQYRETTLWINGVGWRDMSSKERLRKKSDLILYRLSRRLLWIQLSYSEAQLAEAETELFMLLSRYLRICRSRISFFQTVDLIFEQLLVTKKSLLEHAEWPGSRPGSPTQSVGGPSRQLGGAFLDVISQLLIQSQTVEAYKLLYDVFVGNDSWNECTKIFTLSLLNDNVRSEARSAIKYYNAISIFLRKIVNELQLDRKSAELNSSEKNWKENIRRVLGGFAWLISPMKGIIPKFLYKHSYDASPNNLHQFSPPPRNLYVTRSILELLENLYWFSPRFTNYRNEEYALHYIRVHYISFLKLYTNNKPKQVQEEPLLNATVGNHISMSSVQESAQTSAYFKACQELCKLHLRCLFAYARNRTPDVTRKFFQYRILDFLTREISLEYDITLRRERFIELRQAEKERVKMKFRSIEEKKAEEKKTEEKIEEKKSESDFAPISVPKKPISALLKLDLKNVPKRTTEAYKTEAESSIIKPPEAPSLRLETPNLNKKPEIPSLKLEPANPEIKKSPEFPSIEPKTSSKPPFKIPSLNLPPSLTSSKSEESKASLKIPSLSLGPELSQNPPEVPIIKVDSLVENLKPSPMIKKPLIPSLKIGSLTQDPEKKEIEKQEFVKQCLEGDGKKHENYELTRIQTSLDGTQKMQLSMFESKQKSSEIENQLDEQEMCKENEFYEQQRKQREIYSDDDLQASILALIFCLLLTPTRGTLEELYCAQHPSDAGKSNVLFLLHHHINYPLNVHILPKLQKLVGHIVPPLAGQRLLKLLSIEFFDSSMYQNWKKIGTGAYGTVYECSTGLGEPITVAIKKMPIPKAIHDRCVLHDIFTEIACLEEFRLERCVTDLYDYGVDGSDYYIVMKRYPKSLKDWRTEVQGTIEENIPKFLTIYREILKAVQIIHRHNVTHYDLKCDNVLLEDPIEDCQVTIGDFGECRMFVNSDDENCLANKGTEYIKSPEMLLLTAAVKKETDKYDRRRKVGTTRASDIWSLGCLLYELLTGDLLFYNPDWIQFFIRCTTYNEELLIEEKLEKIHNNIYLIDFLRYMLVRDPRHRPSIDNVLKRFEHLHALLVSAPAIPRGPPSSHQIQSFSSFEQVLDSCVSMMSLTFCAAESKNKTSPSFMRITHDVYLCSSKFLKNNTVWMSNLGITHIVHSGSDEQALRRFQNIMVGPSPLQSLAGVLDFLKAAHISKGRVAFVENEELSIRVCLLACLSEIFVTSFYETWSLINSQSMFFDLPQDCLAQLSIWTLQQSKIRQYLMRYPRYQCLCGSCTIILKRHLADPKYQTNKNCNCARQYRNVDTSDCPSPGCGDFLSAIKDMHGLSWDSLHWGFADKDDFLVGPLTQNKNQEQVILNSLNLDANAELFKVIEKRPWRSGADQWGLYKCKTCHMWIFAISNDESRVAYLTNINVTGIPPGIMSGGSTLSVPVLSKIKLPLLVVQKGSEMVKPTISYASAFIPTKKLNSSQIQT</sequence>
<dbReference type="PANTHER" id="PTHR44305:SF25">
    <property type="entry name" value="CHROMOSOME UNDETERMINED SCAFFOLD_9, WHOLE GENOME SHOTGUN SEQUENCE"/>
    <property type="match status" value="1"/>
</dbReference>
<feature type="region of interest" description="Disordered" evidence="4">
    <location>
        <begin position="530"/>
        <end position="557"/>
    </location>
</feature>
<organism evidence="6 7">
    <name type="scientific">Blepharisma stoltei</name>
    <dbReference type="NCBI Taxonomy" id="1481888"/>
    <lineage>
        <taxon>Eukaryota</taxon>
        <taxon>Sar</taxon>
        <taxon>Alveolata</taxon>
        <taxon>Ciliophora</taxon>
        <taxon>Postciliodesmatophora</taxon>
        <taxon>Heterotrichea</taxon>
        <taxon>Heterotrichida</taxon>
        <taxon>Blepharismidae</taxon>
        <taxon>Blepharisma</taxon>
    </lineage>
</organism>
<feature type="binding site" evidence="3">
    <location>
        <position position="1465"/>
    </location>
    <ligand>
        <name>ATP</name>
        <dbReference type="ChEBI" id="CHEBI:30616"/>
    </ligand>
</feature>
<dbReference type="GO" id="GO:0005524">
    <property type="term" value="F:ATP binding"/>
    <property type="evidence" value="ECO:0007669"/>
    <property type="project" value="UniProtKB-UniRule"/>
</dbReference>
<gene>
    <name evidence="6" type="ORF">BSTOLATCC_MIC33251</name>
</gene>
<accession>A0AAU9JBM5</accession>
<dbReference type="InterPro" id="IPR053083">
    <property type="entry name" value="TF_kinase-domain_protein"/>
</dbReference>
<feature type="compositionally biased region" description="Basic and acidic residues" evidence="4">
    <location>
        <begin position="547"/>
        <end position="557"/>
    </location>
</feature>
<proteinExistence type="predicted"/>
<feature type="region of interest" description="Disordered" evidence="4">
    <location>
        <begin position="1123"/>
        <end position="1210"/>
    </location>
</feature>
<feature type="region of interest" description="Disordered" evidence="4">
    <location>
        <begin position="253"/>
        <end position="275"/>
    </location>
</feature>
<dbReference type="PROSITE" id="PS00107">
    <property type="entry name" value="PROTEIN_KINASE_ATP"/>
    <property type="match status" value="1"/>
</dbReference>